<dbReference type="InterPro" id="IPR003661">
    <property type="entry name" value="HisK_dim/P_dom"/>
</dbReference>
<dbReference type="Pfam" id="PF08448">
    <property type="entry name" value="PAS_4"/>
    <property type="match status" value="1"/>
</dbReference>
<evidence type="ECO:0000256" key="2">
    <source>
        <dbReference type="ARBA" id="ARBA00012438"/>
    </source>
</evidence>
<feature type="transmembrane region" description="Helical" evidence="8">
    <location>
        <begin position="6"/>
        <end position="24"/>
    </location>
</feature>
<dbReference type="PANTHER" id="PTHR43065">
    <property type="entry name" value="SENSOR HISTIDINE KINASE"/>
    <property type="match status" value="1"/>
</dbReference>
<dbReference type="InterPro" id="IPR000700">
    <property type="entry name" value="PAS-assoc_C"/>
</dbReference>
<keyword evidence="3" id="KW-0808">Transferase</keyword>
<feature type="domain" description="PAC" evidence="9">
    <location>
        <begin position="146"/>
        <end position="198"/>
    </location>
</feature>
<keyword evidence="8" id="KW-1133">Transmembrane helix</keyword>
<evidence type="ECO:0000256" key="6">
    <source>
        <dbReference type="ARBA" id="ARBA00022840"/>
    </source>
</evidence>
<evidence type="ECO:0000259" key="9">
    <source>
        <dbReference type="PROSITE" id="PS50113"/>
    </source>
</evidence>
<protein>
    <recommendedName>
        <fullName evidence="2">histidine kinase</fullName>
        <ecNumber evidence="2">2.7.13.3</ecNumber>
    </recommendedName>
</protein>
<sequence length="287" mass="32870">MTVTTLWVVIVLISVLGGVGLYFYRRQYQQIDLLRRELLEIQQKLHGRDAAHSLDRSQWEQTEEKLRKYLELMDTLINTIPNPIYFKDAAGIYQGCNKVFAKTILGLTRDLIIGRHPQELTEQIPADLAAAYQREERRMIDKAGFHSFETKVQCADGQRRDFLFSMAPVMDPDGSHSGTVVVLADLTEKNRAARDRIQKEKLEGVLEIAGAVCHELNQPLQTLSGYVEMLTMSLDGHAAGAYLEKITPQIERMHDISNKLRRITRYETMDYGERTKIIDICKASEDR</sequence>
<dbReference type="PANTHER" id="PTHR43065:SF46">
    <property type="entry name" value="C4-DICARBOXYLATE TRANSPORT SENSOR PROTEIN DCTB"/>
    <property type="match status" value="1"/>
</dbReference>
<dbReference type="RefSeq" id="WP_155313597.1">
    <property type="nucleotide sequence ID" value="NZ_AP021876.1"/>
</dbReference>
<keyword evidence="5" id="KW-0418">Kinase</keyword>
<evidence type="ECO:0000313" key="11">
    <source>
        <dbReference type="Proteomes" id="UP000425960"/>
    </source>
</evidence>
<dbReference type="InterPro" id="IPR035965">
    <property type="entry name" value="PAS-like_dom_sf"/>
</dbReference>
<keyword evidence="4" id="KW-0547">Nucleotide-binding</keyword>
<evidence type="ECO:0000256" key="4">
    <source>
        <dbReference type="ARBA" id="ARBA00022741"/>
    </source>
</evidence>
<dbReference type="AlphaFoldDB" id="A0A5K8A072"/>
<keyword evidence="8" id="KW-0812">Transmembrane</keyword>
<dbReference type="NCBIfam" id="TIGR00229">
    <property type="entry name" value="sensory_box"/>
    <property type="match status" value="1"/>
</dbReference>
<evidence type="ECO:0000256" key="8">
    <source>
        <dbReference type="SAM" id="Phobius"/>
    </source>
</evidence>
<keyword evidence="7" id="KW-0902">Two-component regulatory system</keyword>
<evidence type="ECO:0000256" key="5">
    <source>
        <dbReference type="ARBA" id="ARBA00022777"/>
    </source>
</evidence>
<dbReference type="SUPFAM" id="SSF47384">
    <property type="entry name" value="Homodimeric domain of signal transducing histidine kinase"/>
    <property type="match status" value="1"/>
</dbReference>
<name>A0A5K8A072_9BACT</name>
<dbReference type="InterPro" id="IPR013656">
    <property type="entry name" value="PAS_4"/>
</dbReference>
<keyword evidence="8" id="KW-0472">Membrane</keyword>
<gene>
    <name evidence="10" type="ORF">DSCO28_64950</name>
</gene>
<evidence type="ECO:0000256" key="1">
    <source>
        <dbReference type="ARBA" id="ARBA00000085"/>
    </source>
</evidence>
<dbReference type="PROSITE" id="PS50113">
    <property type="entry name" value="PAC"/>
    <property type="match status" value="1"/>
</dbReference>
<dbReference type="GO" id="GO:0005524">
    <property type="term" value="F:ATP binding"/>
    <property type="evidence" value="ECO:0007669"/>
    <property type="project" value="UniProtKB-KW"/>
</dbReference>
<dbReference type="InterPro" id="IPR036097">
    <property type="entry name" value="HisK_dim/P_sf"/>
</dbReference>
<comment type="catalytic activity">
    <reaction evidence="1">
        <text>ATP + protein L-histidine = ADP + protein N-phospho-L-histidine.</text>
        <dbReference type="EC" id="2.7.13.3"/>
    </reaction>
</comment>
<dbReference type="SUPFAM" id="SSF55785">
    <property type="entry name" value="PYP-like sensor domain (PAS domain)"/>
    <property type="match status" value="1"/>
</dbReference>
<dbReference type="EC" id="2.7.13.3" evidence="2"/>
<evidence type="ECO:0000256" key="3">
    <source>
        <dbReference type="ARBA" id="ARBA00022679"/>
    </source>
</evidence>
<evidence type="ECO:0000313" key="10">
    <source>
        <dbReference type="EMBL" id="BBO85929.1"/>
    </source>
</evidence>
<organism evidence="10 11">
    <name type="scientific">Desulfosarcina ovata subsp. sediminis</name>
    <dbReference type="NCBI Taxonomy" id="885957"/>
    <lineage>
        <taxon>Bacteria</taxon>
        <taxon>Pseudomonadati</taxon>
        <taxon>Thermodesulfobacteriota</taxon>
        <taxon>Desulfobacteria</taxon>
        <taxon>Desulfobacterales</taxon>
        <taxon>Desulfosarcinaceae</taxon>
        <taxon>Desulfosarcina</taxon>
    </lineage>
</organism>
<dbReference type="Pfam" id="PF00512">
    <property type="entry name" value="HisKA"/>
    <property type="match status" value="1"/>
</dbReference>
<dbReference type="SMART" id="SM00086">
    <property type="entry name" value="PAC"/>
    <property type="match status" value="1"/>
</dbReference>
<dbReference type="Proteomes" id="UP000425960">
    <property type="component" value="Chromosome"/>
</dbReference>
<dbReference type="Gene3D" id="3.30.450.20">
    <property type="entry name" value="PAS domain"/>
    <property type="match status" value="1"/>
</dbReference>
<evidence type="ECO:0000256" key="7">
    <source>
        <dbReference type="ARBA" id="ARBA00023012"/>
    </source>
</evidence>
<dbReference type="InterPro" id="IPR001610">
    <property type="entry name" value="PAC"/>
</dbReference>
<dbReference type="KEGG" id="dov:DSCO28_64950"/>
<dbReference type="CDD" id="cd00082">
    <property type="entry name" value="HisKA"/>
    <property type="match status" value="1"/>
</dbReference>
<dbReference type="GO" id="GO:0000155">
    <property type="term" value="F:phosphorelay sensor kinase activity"/>
    <property type="evidence" value="ECO:0007669"/>
    <property type="project" value="InterPro"/>
</dbReference>
<accession>A0A5K8A072</accession>
<dbReference type="EMBL" id="AP021876">
    <property type="protein sequence ID" value="BBO85929.1"/>
    <property type="molecule type" value="Genomic_DNA"/>
</dbReference>
<reference evidence="10 11" key="1">
    <citation type="submission" date="2019-11" db="EMBL/GenBank/DDBJ databases">
        <title>Comparative genomics of hydrocarbon-degrading Desulfosarcina strains.</title>
        <authorList>
            <person name="Watanabe M."/>
            <person name="Kojima H."/>
            <person name="Fukui M."/>
        </authorList>
    </citation>
    <scope>NUCLEOTIDE SEQUENCE [LARGE SCALE GENOMIC DNA]</scope>
    <source>
        <strain evidence="10 11">28bB2T</strain>
    </source>
</reference>
<dbReference type="InterPro" id="IPR000014">
    <property type="entry name" value="PAS"/>
</dbReference>
<dbReference type="SMART" id="SM00388">
    <property type="entry name" value="HisKA"/>
    <property type="match status" value="1"/>
</dbReference>
<dbReference type="Gene3D" id="1.10.287.130">
    <property type="match status" value="1"/>
</dbReference>
<dbReference type="CDD" id="cd00130">
    <property type="entry name" value="PAS"/>
    <property type="match status" value="1"/>
</dbReference>
<proteinExistence type="predicted"/>
<keyword evidence="6" id="KW-0067">ATP-binding</keyword>